<dbReference type="InterPro" id="IPR018247">
    <property type="entry name" value="EF_Hand_1_Ca_BS"/>
</dbReference>
<dbReference type="GO" id="GO:0009279">
    <property type="term" value="C:cell outer membrane"/>
    <property type="evidence" value="ECO:0007669"/>
    <property type="project" value="UniProtKB-SubCell"/>
</dbReference>
<dbReference type="InterPro" id="IPR036737">
    <property type="entry name" value="OmpA-like_sf"/>
</dbReference>
<dbReference type="PROSITE" id="PS51123">
    <property type="entry name" value="OMPA_2"/>
    <property type="match status" value="1"/>
</dbReference>
<dbReference type="EMBL" id="FIZY01000056">
    <property type="protein sequence ID" value="CZF86211.1"/>
    <property type="molecule type" value="Genomic_DNA"/>
</dbReference>
<dbReference type="PANTHER" id="PTHR30329">
    <property type="entry name" value="STATOR ELEMENT OF FLAGELLAR MOTOR COMPLEX"/>
    <property type="match status" value="1"/>
</dbReference>
<feature type="domain" description="OmpA-like" evidence="6">
    <location>
        <begin position="65"/>
        <end position="182"/>
    </location>
</feature>
<keyword evidence="8" id="KW-1185">Reference proteome</keyword>
<dbReference type="CDD" id="cd07185">
    <property type="entry name" value="OmpA_C-like"/>
    <property type="match status" value="1"/>
</dbReference>
<sequence length="197" mass="21570">MKHVLLFSCTLLAIGGCSLSAEVTPLAEQRADLLDDDNDGVINARDLCDNTPGVAIIDNDGCPTYLLLESDNSLRIQFANDSAIVEPAYREALDKMAGFLKLYPETFLELQGHTSSPGAEDYNKSLSVQRAKAVQAQLIERGVPVDRLTIVGLGEGDLMLADSTETTQLVNRRVVGRVKGFKGEIKEAWTIFTRREQ</sequence>
<evidence type="ECO:0000256" key="5">
    <source>
        <dbReference type="SAM" id="SignalP"/>
    </source>
</evidence>
<keyword evidence="5" id="KW-0732">Signal</keyword>
<evidence type="ECO:0000256" key="4">
    <source>
        <dbReference type="PROSITE-ProRule" id="PRU00473"/>
    </source>
</evidence>
<keyword evidence="3" id="KW-0998">Cell outer membrane</keyword>
<dbReference type="SUPFAM" id="SSF103088">
    <property type="entry name" value="OmpA-like"/>
    <property type="match status" value="1"/>
</dbReference>
<feature type="signal peptide" evidence="5">
    <location>
        <begin position="1"/>
        <end position="20"/>
    </location>
</feature>
<dbReference type="Pfam" id="PF00691">
    <property type="entry name" value="OmpA"/>
    <property type="match status" value="1"/>
</dbReference>
<accession>A0A128FIW1</accession>
<reference evidence="8" key="1">
    <citation type="submission" date="2016-02" db="EMBL/GenBank/DDBJ databases">
        <authorList>
            <person name="Rodrigo-Torres Lidia"/>
            <person name="Arahal R.David."/>
        </authorList>
    </citation>
    <scope>NUCLEOTIDE SEQUENCE [LARGE SCALE GENOMIC DNA]</scope>
    <source>
        <strain evidence="8">CECT 8713</strain>
    </source>
</reference>
<proteinExistence type="predicted"/>
<dbReference type="AlphaFoldDB" id="A0A128FIW1"/>
<comment type="subcellular location">
    <subcellularLocation>
        <location evidence="1">Cell outer membrane</location>
    </subcellularLocation>
</comment>
<dbReference type="PROSITE" id="PS00018">
    <property type="entry name" value="EF_HAND_1"/>
    <property type="match status" value="1"/>
</dbReference>
<dbReference type="PANTHER" id="PTHR30329:SF21">
    <property type="entry name" value="LIPOPROTEIN YIAD-RELATED"/>
    <property type="match status" value="1"/>
</dbReference>
<evidence type="ECO:0000259" key="6">
    <source>
        <dbReference type="PROSITE" id="PS51123"/>
    </source>
</evidence>
<keyword evidence="2 4" id="KW-0472">Membrane</keyword>
<dbReference type="Proteomes" id="UP000073601">
    <property type="component" value="Unassembled WGS sequence"/>
</dbReference>
<dbReference type="InterPro" id="IPR006664">
    <property type="entry name" value="OMP_bac"/>
</dbReference>
<feature type="chain" id="PRO_5007282503" evidence="5">
    <location>
        <begin position="21"/>
        <end position="197"/>
    </location>
</feature>
<dbReference type="OrthoDB" id="9805832at2"/>
<name>A0A128FIW1_9GAMM</name>
<gene>
    <name evidence="7" type="primary">oprF_5</name>
    <name evidence="7" type="ORF">GMA8713_04245</name>
</gene>
<dbReference type="PROSITE" id="PS51257">
    <property type="entry name" value="PROKAR_LIPOPROTEIN"/>
    <property type="match status" value="1"/>
</dbReference>
<organism evidence="7 8">
    <name type="scientific">Grimontia marina</name>
    <dbReference type="NCBI Taxonomy" id="646534"/>
    <lineage>
        <taxon>Bacteria</taxon>
        <taxon>Pseudomonadati</taxon>
        <taxon>Pseudomonadota</taxon>
        <taxon>Gammaproteobacteria</taxon>
        <taxon>Vibrionales</taxon>
        <taxon>Vibrionaceae</taxon>
        <taxon>Grimontia</taxon>
    </lineage>
</organism>
<evidence type="ECO:0000256" key="3">
    <source>
        <dbReference type="ARBA" id="ARBA00023237"/>
    </source>
</evidence>
<evidence type="ECO:0000313" key="8">
    <source>
        <dbReference type="Proteomes" id="UP000073601"/>
    </source>
</evidence>
<evidence type="ECO:0000256" key="2">
    <source>
        <dbReference type="ARBA" id="ARBA00023136"/>
    </source>
</evidence>
<dbReference type="PRINTS" id="PR01021">
    <property type="entry name" value="OMPADOMAIN"/>
</dbReference>
<evidence type="ECO:0000313" key="7">
    <source>
        <dbReference type="EMBL" id="CZF86211.1"/>
    </source>
</evidence>
<dbReference type="InterPro" id="IPR006665">
    <property type="entry name" value="OmpA-like"/>
</dbReference>
<dbReference type="InterPro" id="IPR050330">
    <property type="entry name" value="Bact_OuterMem_StrucFunc"/>
</dbReference>
<protein>
    <submittedName>
        <fullName evidence="7">Outer membrane porin F</fullName>
    </submittedName>
</protein>
<dbReference type="RefSeq" id="WP_062713946.1">
    <property type="nucleotide sequence ID" value="NZ_CAWRCI010000056.1"/>
</dbReference>
<evidence type="ECO:0000256" key="1">
    <source>
        <dbReference type="ARBA" id="ARBA00004442"/>
    </source>
</evidence>
<dbReference type="Gene3D" id="3.30.1330.60">
    <property type="entry name" value="OmpA-like domain"/>
    <property type="match status" value="1"/>
</dbReference>